<accession>A0A6A2XD17</accession>
<evidence type="ECO:0000313" key="4">
    <source>
        <dbReference type="Proteomes" id="UP000436088"/>
    </source>
</evidence>
<evidence type="ECO:0000256" key="2">
    <source>
        <dbReference type="SAM" id="Phobius"/>
    </source>
</evidence>
<feature type="transmembrane region" description="Helical" evidence="2">
    <location>
        <begin position="102"/>
        <end position="122"/>
    </location>
</feature>
<keyword evidence="2" id="KW-0812">Transmembrane</keyword>
<dbReference type="PANTHER" id="PTHR15907">
    <property type="entry name" value="DUF614 FAMILY PROTEIN-RELATED"/>
    <property type="match status" value="1"/>
</dbReference>
<comment type="caution">
    <text evidence="3">The sequence shown here is derived from an EMBL/GenBank/DDBJ whole genome shotgun (WGS) entry which is preliminary data.</text>
</comment>
<feature type="transmembrane region" description="Helical" evidence="2">
    <location>
        <begin position="75"/>
        <end position="96"/>
    </location>
</feature>
<dbReference type="NCBIfam" id="TIGR01571">
    <property type="entry name" value="A_thal_Cys_rich"/>
    <property type="match status" value="1"/>
</dbReference>
<dbReference type="Pfam" id="PF04749">
    <property type="entry name" value="PLAC8"/>
    <property type="match status" value="1"/>
</dbReference>
<evidence type="ECO:0000313" key="3">
    <source>
        <dbReference type="EMBL" id="KAE8673533.1"/>
    </source>
</evidence>
<proteinExistence type="predicted"/>
<dbReference type="InterPro" id="IPR006461">
    <property type="entry name" value="PLAC_motif_containing"/>
</dbReference>
<name>A0A6A2XD17_HIBSY</name>
<protein>
    <submittedName>
        <fullName evidence="3">3-hydroxyisobutyryl-CoA hydrolase-like protein 1</fullName>
    </submittedName>
</protein>
<keyword evidence="4" id="KW-1185">Reference proteome</keyword>
<sequence>MDPSNGPSHYVRIGREKDPDEDIIPGELNEPVTVPQVTLHFDPNIKARMSMFCPYVLFGQNVETLREDVTRNDACMCYAVCVGGMVTAAATLFFHGIDPQTSFLICETLLFSWWLCGIYNGLFRQSLLKKYHLKNSPCNPCLVHCCLHWCALCQEHREMKNHKNDNTETPITIIKPPPVQEMNTAITTTADEDNRKEDQPTASSSSPKSPSAVKDQQIAELEIHPL</sequence>
<evidence type="ECO:0000256" key="1">
    <source>
        <dbReference type="SAM" id="MobiDB-lite"/>
    </source>
</evidence>
<feature type="region of interest" description="Disordered" evidence="1">
    <location>
        <begin position="1"/>
        <end position="22"/>
    </location>
</feature>
<gene>
    <name evidence="3" type="ORF">F3Y22_tig00111779pilonHSYRG00017</name>
</gene>
<dbReference type="AlphaFoldDB" id="A0A6A2XD17"/>
<organism evidence="3 4">
    <name type="scientific">Hibiscus syriacus</name>
    <name type="common">Rose of Sharon</name>
    <dbReference type="NCBI Taxonomy" id="106335"/>
    <lineage>
        <taxon>Eukaryota</taxon>
        <taxon>Viridiplantae</taxon>
        <taxon>Streptophyta</taxon>
        <taxon>Embryophyta</taxon>
        <taxon>Tracheophyta</taxon>
        <taxon>Spermatophyta</taxon>
        <taxon>Magnoliopsida</taxon>
        <taxon>eudicotyledons</taxon>
        <taxon>Gunneridae</taxon>
        <taxon>Pentapetalae</taxon>
        <taxon>rosids</taxon>
        <taxon>malvids</taxon>
        <taxon>Malvales</taxon>
        <taxon>Malvaceae</taxon>
        <taxon>Malvoideae</taxon>
        <taxon>Hibiscus</taxon>
    </lineage>
</organism>
<feature type="region of interest" description="Disordered" evidence="1">
    <location>
        <begin position="182"/>
        <end position="226"/>
    </location>
</feature>
<reference evidence="3" key="1">
    <citation type="submission" date="2019-09" db="EMBL/GenBank/DDBJ databases">
        <title>Draft genome information of white flower Hibiscus syriacus.</title>
        <authorList>
            <person name="Kim Y.-M."/>
        </authorList>
    </citation>
    <scope>NUCLEOTIDE SEQUENCE [LARGE SCALE GENOMIC DNA]</scope>
    <source>
        <strain evidence="3">YM2019G1</strain>
    </source>
</reference>
<dbReference type="GO" id="GO:0016787">
    <property type="term" value="F:hydrolase activity"/>
    <property type="evidence" value="ECO:0007669"/>
    <property type="project" value="UniProtKB-KW"/>
</dbReference>
<dbReference type="EMBL" id="VEPZ02001425">
    <property type="protein sequence ID" value="KAE8673533.1"/>
    <property type="molecule type" value="Genomic_DNA"/>
</dbReference>
<dbReference type="Proteomes" id="UP000436088">
    <property type="component" value="Unassembled WGS sequence"/>
</dbReference>
<keyword evidence="2" id="KW-0472">Membrane</keyword>
<keyword evidence="2" id="KW-1133">Transmembrane helix</keyword>